<proteinExistence type="inferred from homology"/>
<evidence type="ECO:0000256" key="3">
    <source>
        <dbReference type="ARBA" id="ARBA00005446"/>
    </source>
</evidence>
<dbReference type="Pfam" id="PF00570">
    <property type="entry name" value="HRDC"/>
    <property type="match status" value="1"/>
</dbReference>
<dbReference type="SUPFAM" id="SSF52540">
    <property type="entry name" value="P-loop containing nucleoside triphosphate hydrolases"/>
    <property type="match status" value="1"/>
</dbReference>
<protein>
    <recommendedName>
        <fullName evidence="16">DNA helicase RecQ</fullName>
        <ecNumber evidence="16">5.6.2.4</ecNumber>
    </recommendedName>
</protein>
<dbReference type="InterPro" id="IPR036390">
    <property type="entry name" value="WH_DNA-bd_sf"/>
</dbReference>
<dbReference type="Pfam" id="PF09382">
    <property type="entry name" value="RQC"/>
    <property type="match status" value="1"/>
</dbReference>
<dbReference type="SMART" id="SM00956">
    <property type="entry name" value="RQC"/>
    <property type="match status" value="1"/>
</dbReference>
<dbReference type="PROSITE" id="PS51194">
    <property type="entry name" value="HELICASE_CTER"/>
    <property type="match status" value="1"/>
</dbReference>
<accession>A0ABW8XPK9</accession>
<evidence type="ECO:0000256" key="10">
    <source>
        <dbReference type="ARBA" id="ARBA00022840"/>
    </source>
</evidence>
<dbReference type="PANTHER" id="PTHR13710:SF105">
    <property type="entry name" value="ATP-DEPENDENT DNA HELICASE Q1"/>
    <property type="match status" value="1"/>
</dbReference>
<dbReference type="CDD" id="cd17920">
    <property type="entry name" value="DEXHc_RecQ"/>
    <property type="match status" value="1"/>
</dbReference>
<dbReference type="Pfam" id="PF14493">
    <property type="entry name" value="HTH_40"/>
    <property type="match status" value="1"/>
</dbReference>
<evidence type="ECO:0000256" key="4">
    <source>
        <dbReference type="ARBA" id="ARBA00022723"/>
    </source>
</evidence>
<comment type="similarity">
    <text evidence="3">Belongs to the helicase family. RecQ subfamily.</text>
</comment>
<dbReference type="Proteomes" id="UP001629260">
    <property type="component" value="Unassembled WGS sequence"/>
</dbReference>
<evidence type="ECO:0000256" key="7">
    <source>
        <dbReference type="ARBA" id="ARBA00022801"/>
    </source>
</evidence>
<dbReference type="SUPFAM" id="SSF46785">
    <property type="entry name" value="Winged helix' DNA-binding domain"/>
    <property type="match status" value="1"/>
</dbReference>
<evidence type="ECO:0000256" key="16">
    <source>
        <dbReference type="NCBIfam" id="TIGR01389"/>
    </source>
</evidence>
<comment type="catalytic activity">
    <reaction evidence="15">
        <text>Couples ATP hydrolysis with the unwinding of duplex DNA by translocating in the 3'-5' direction.</text>
        <dbReference type="EC" id="5.6.2.4"/>
    </reaction>
</comment>
<keyword evidence="4" id="KW-0479">Metal-binding</keyword>
<evidence type="ECO:0000259" key="17">
    <source>
        <dbReference type="PROSITE" id="PS50967"/>
    </source>
</evidence>
<keyword evidence="13" id="KW-0234">DNA repair</keyword>
<dbReference type="NCBIfam" id="TIGR01389">
    <property type="entry name" value="recQ"/>
    <property type="match status" value="1"/>
</dbReference>
<evidence type="ECO:0000256" key="1">
    <source>
        <dbReference type="ARBA" id="ARBA00001946"/>
    </source>
</evidence>
<keyword evidence="9" id="KW-0862">Zinc</keyword>
<evidence type="ECO:0000313" key="21">
    <source>
        <dbReference type="Proteomes" id="UP001629260"/>
    </source>
</evidence>
<dbReference type="InterPro" id="IPR014001">
    <property type="entry name" value="Helicase_ATP-bd"/>
</dbReference>
<evidence type="ECO:0000256" key="13">
    <source>
        <dbReference type="ARBA" id="ARBA00023204"/>
    </source>
</evidence>
<dbReference type="InterPro" id="IPR044876">
    <property type="entry name" value="HRDC_dom_sf"/>
</dbReference>
<reference evidence="20 21" key="1">
    <citation type="submission" date="2024-06" db="EMBL/GenBank/DDBJ databases">
        <authorList>
            <person name="Kaempfer P."/>
            <person name="Viver T."/>
        </authorList>
    </citation>
    <scope>NUCLEOTIDE SEQUENCE [LARGE SCALE GENOMIC DNA]</scope>
    <source>
        <strain evidence="20 21">ST-87</strain>
    </source>
</reference>
<dbReference type="PANTHER" id="PTHR13710">
    <property type="entry name" value="DNA HELICASE RECQ FAMILY MEMBER"/>
    <property type="match status" value="1"/>
</dbReference>
<keyword evidence="14" id="KW-0413">Isomerase</keyword>
<dbReference type="Pfam" id="PF00271">
    <property type="entry name" value="Helicase_C"/>
    <property type="match status" value="1"/>
</dbReference>
<gene>
    <name evidence="20" type="primary">recQ</name>
    <name evidence="20" type="ORF">ABS764_01695</name>
</gene>
<dbReference type="SMART" id="SM00490">
    <property type="entry name" value="HELICc"/>
    <property type="match status" value="1"/>
</dbReference>
<dbReference type="InterPro" id="IPR011545">
    <property type="entry name" value="DEAD/DEAH_box_helicase_dom"/>
</dbReference>
<evidence type="ECO:0000256" key="14">
    <source>
        <dbReference type="ARBA" id="ARBA00023235"/>
    </source>
</evidence>
<feature type="domain" description="HRDC" evidence="17">
    <location>
        <begin position="518"/>
        <end position="598"/>
    </location>
</feature>
<dbReference type="GO" id="GO:0004386">
    <property type="term" value="F:helicase activity"/>
    <property type="evidence" value="ECO:0007669"/>
    <property type="project" value="UniProtKB-KW"/>
</dbReference>
<keyword evidence="12" id="KW-0233">DNA recombination</keyword>
<dbReference type="EC" id="5.6.2.4" evidence="16"/>
<keyword evidence="11" id="KW-0238">DNA-binding</keyword>
<keyword evidence="8 20" id="KW-0347">Helicase</keyword>
<evidence type="ECO:0000256" key="5">
    <source>
        <dbReference type="ARBA" id="ARBA00022741"/>
    </source>
</evidence>
<comment type="cofactor">
    <cofactor evidence="2">
        <name>Zn(2+)</name>
        <dbReference type="ChEBI" id="CHEBI:29105"/>
    </cofactor>
</comment>
<dbReference type="InterPro" id="IPR029491">
    <property type="entry name" value="Helicase_HTH"/>
</dbReference>
<dbReference type="InterPro" id="IPR004589">
    <property type="entry name" value="DNA_helicase_ATP-dep_RecQ"/>
</dbReference>
<evidence type="ECO:0000256" key="9">
    <source>
        <dbReference type="ARBA" id="ARBA00022833"/>
    </source>
</evidence>
<dbReference type="PROSITE" id="PS51192">
    <property type="entry name" value="HELICASE_ATP_BIND_1"/>
    <property type="match status" value="1"/>
</dbReference>
<keyword evidence="6" id="KW-0227">DNA damage</keyword>
<dbReference type="InterPro" id="IPR036388">
    <property type="entry name" value="WH-like_DNA-bd_sf"/>
</dbReference>
<sequence>MITSQILHHTLKENFGFEKFRANQEEIISTVLNGTDTLAIMPTGGGKSICFQLPALLFPGITIVISPLIALMKDQVDSLKANGIAACFINSTQTDNEQQLHIENLRNNKVKLVYIAPESLSYLENAFSAVTISLIAIDEAHCISSWGHDFRPAYTNLGYLKNRFPSTPILALTATADKATRQDIGNQLNLKNPRTFVAPFDRKNLSLEVRPALDRVKQIIDFIESKPAESGIIYCLSRKTTEELAEKLSKIGIKAKAYHAGLDSEIRFKTQDEFINDQCQVVCATIAFGMGIDKSNVRWVIHYNLPKNIEGYYQEIGRAGRDGLASETILFESYGDLIQLQKFASQGQNAEIQLAKLERMKQYADALSCRRKILLSYFGEIVTENCGNCDICKNPPAFFDGTIIAQKALSAIIRLKESESLAVVVDFLRGSKNAYIYEKEYQNLKTYGVGIEISWQDWNQYLIQLINLGYCEIAFHQQNKIKLTPLAKKVLFEGEKVQLNTLQKVNTEKVKNKETKTKVIANSLFESLRKLRYEIAKEEEVPAYVIFSDAALRQMEINRPMSEEEFIIIDGVGKAKLEKYGDAFIKAIIAFQKDKKSKTKKESATYKETLALFNEGLSVDEIAEKRKLGLGTIMSHLAKLYSDGALIDLYQFISKEEVSKISQARKTLETPNALRPYFDYFEEQISYGKIRLGLAIIEKEEENL</sequence>
<evidence type="ECO:0000256" key="12">
    <source>
        <dbReference type="ARBA" id="ARBA00023172"/>
    </source>
</evidence>
<keyword evidence="21" id="KW-1185">Reference proteome</keyword>
<dbReference type="EMBL" id="JBELQA010000001">
    <property type="protein sequence ID" value="MFL9829553.1"/>
    <property type="molecule type" value="Genomic_DNA"/>
</dbReference>
<feature type="domain" description="Helicase ATP-binding" evidence="18">
    <location>
        <begin position="28"/>
        <end position="194"/>
    </location>
</feature>
<dbReference type="InterPro" id="IPR002121">
    <property type="entry name" value="HRDC_dom"/>
</dbReference>
<evidence type="ECO:0000256" key="11">
    <source>
        <dbReference type="ARBA" id="ARBA00023125"/>
    </source>
</evidence>
<evidence type="ECO:0000256" key="15">
    <source>
        <dbReference type="ARBA" id="ARBA00034617"/>
    </source>
</evidence>
<dbReference type="SMART" id="SM00487">
    <property type="entry name" value="DEXDc"/>
    <property type="match status" value="1"/>
</dbReference>
<dbReference type="Gene3D" id="3.40.50.300">
    <property type="entry name" value="P-loop containing nucleotide triphosphate hydrolases"/>
    <property type="match status" value="2"/>
</dbReference>
<dbReference type="Gene3D" id="1.10.10.10">
    <property type="entry name" value="Winged helix-like DNA-binding domain superfamily/Winged helix DNA-binding domain"/>
    <property type="match status" value="1"/>
</dbReference>
<evidence type="ECO:0000256" key="2">
    <source>
        <dbReference type="ARBA" id="ARBA00001947"/>
    </source>
</evidence>
<dbReference type="InterPro" id="IPR032284">
    <property type="entry name" value="RecQ_Zn-bd"/>
</dbReference>
<evidence type="ECO:0000256" key="8">
    <source>
        <dbReference type="ARBA" id="ARBA00022806"/>
    </source>
</evidence>
<evidence type="ECO:0000259" key="19">
    <source>
        <dbReference type="PROSITE" id="PS51194"/>
    </source>
</evidence>
<dbReference type="SMART" id="SM00341">
    <property type="entry name" value="HRDC"/>
    <property type="match status" value="1"/>
</dbReference>
<dbReference type="CDD" id="cd18794">
    <property type="entry name" value="SF2_C_RecQ"/>
    <property type="match status" value="1"/>
</dbReference>
<dbReference type="InterPro" id="IPR018982">
    <property type="entry name" value="RQC_domain"/>
</dbReference>
<dbReference type="InterPro" id="IPR027417">
    <property type="entry name" value="P-loop_NTPase"/>
</dbReference>
<evidence type="ECO:0000313" key="20">
    <source>
        <dbReference type="EMBL" id="MFL9829553.1"/>
    </source>
</evidence>
<evidence type="ECO:0000256" key="6">
    <source>
        <dbReference type="ARBA" id="ARBA00022763"/>
    </source>
</evidence>
<dbReference type="NCBIfam" id="TIGR00614">
    <property type="entry name" value="recQ_fam"/>
    <property type="match status" value="1"/>
</dbReference>
<comment type="caution">
    <text evidence="20">The sequence shown here is derived from an EMBL/GenBank/DDBJ whole genome shotgun (WGS) entry which is preliminary data.</text>
</comment>
<keyword evidence="5" id="KW-0547">Nucleotide-binding</keyword>
<dbReference type="InterPro" id="IPR010997">
    <property type="entry name" value="HRDC-like_sf"/>
</dbReference>
<dbReference type="Pfam" id="PF00270">
    <property type="entry name" value="DEAD"/>
    <property type="match status" value="1"/>
</dbReference>
<dbReference type="Gene3D" id="1.10.10.1390">
    <property type="entry name" value="ATP-dependent DNA helicase RecQ"/>
    <property type="match status" value="1"/>
</dbReference>
<comment type="cofactor">
    <cofactor evidence="1">
        <name>Mg(2+)</name>
        <dbReference type="ChEBI" id="CHEBI:18420"/>
    </cofactor>
</comment>
<dbReference type="SUPFAM" id="SSF47819">
    <property type="entry name" value="HRDC-like"/>
    <property type="match status" value="1"/>
</dbReference>
<keyword evidence="10" id="KW-0067">ATP-binding</keyword>
<dbReference type="PROSITE" id="PS50967">
    <property type="entry name" value="HRDC"/>
    <property type="match status" value="1"/>
</dbReference>
<dbReference type="InterPro" id="IPR001650">
    <property type="entry name" value="Helicase_C-like"/>
</dbReference>
<feature type="domain" description="Helicase C-terminal" evidence="19">
    <location>
        <begin position="215"/>
        <end position="363"/>
    </location>
</feature>
<evidence type="ECO:0000259" key="18">
    <source>
        <dbReference type="PROSITE" id="PS51192"/>
    </source>
</evidence>
<name>A0ABW8XPK9_9FLAO</name>
<organism evidence="20 21">
    <name type="scientific">Flavobacterium plantiphilum</name>
    <dbReference type="NCBI Taxonomy" id="3163297"/>
    <lineage>
        <taxon>Bacteria</taxon>
        <taxon>Pseudomonadati</taxon>
        <taxon>Bacteroidota</taxon>
        <taxon>Flavobacteriia</taxon>
        <taxon>Flavobacteriales</taxon>
        <taxon>Flavobacteriaceae</taxon>
        <taxon>Flavobacterium</taxon>
    </lineage>
</organism>
<keyword evidence="7" id="KW-0378">Hydrolase</keyword>
<dbReference type="InterPro" id="IPR006293">
    <property type="entry name" value="DNA_helicase_ATP-dep_RecQ_bac"/>
</dbReference>
<dbReference type="RefSeq" id="WP_408079315.1">
    <property type="nucleotide sequence ID" value="NZ_JBELQA010000001.1"/>
</dbReference>
<dbReference type="Pfam" id="PF16124">
    <property type="entry name" value="RecQ_Zn_bind"/>
    <property type="match status" value="1"/>
</dbReference>
<dbReference type="Gene3D" id="1.10.150.80">
    <property type="entry name" value="HRDC domain"/>
    <property type="match status" value="1"/>
</dbReference>